<dbReference type="GO" id="GO:0042381">
    <property type="term" value="P:hemolymph coagulation"/>
    <property type="evidence" value="ECO:0007669"/>
    <property type="project" value="UniProtKB-KW"/>
</dbReference>
<accession>A0A0N4ZXY5</accession>
<evidence type="ECO:0000256" key="7">
    <source>
        <dbReference type="ARBA" id="ARBA00023157"/>
    </source>
</evidence>
<dbReference type="PROSITE" id="PS00135">
    <property type="entry name" value="TRYPSIN_SER"/>
    <property type="match status" value="1"/>
</dbReference>
<dbReference type="WBParaSite" id="PTRK_0001365900.1">
    <property type="protein sequence ID" value="PTRK_0001365900.1"/>
    <property type="gene ID" value="PTRK_0001365900"/>
</dbReference>
<evidence type="ECO:0000256" key="6">
    <source>
        <dbReference type="ARBA" id="ARBA00022825"/>
    </source>
</evidence>
<sequence>MVQYISVTLILLSLSSITLGIPSCGSTPIKPNLDYPKNTSLNIVGGVYAVPYSWPWQVVWCIAGWFSWCTMNCGGSIIAPGWVMTAGHCVYGDTDHASIFRVKTGVYDEALQNETGEVLHRVKKIYLHPQYQPDPDPTYDIALIELVDNITFTEHVQPVCLPLIDNGIVEEPNSAWATGWGTTSEEGNISKKLRQVKLPFVNDETCDKEYPHELKTNVMICAGTKGEDTCQGDSGGPLVVQSKTGIWFQYGITSFGTGCAEYKHPGIYSRVTAYCDFIKETTNGEVTCLDPNE</sequence>
<evidence type="ECO:0000256" key="2">
    <source>
        <dbReference type="ARBA" id="ARBA00022670"/>
    </source>
</evidence>
<dbReference type="FunFam" id="2.40.10.10:FF:000120">
    <property type="entry name" value="Putative serine protease"/>
    <property type="match status" value="1"/>
</dbReference>
<dbReference type="InterPro" id="IPR043504">
    <property type="entry name" value="Peptidase_S1_PA_chymotrypsin"/>
</dbReference>
<protein>
    <recommendedName>
        <fullName evidence="10">limulus clotting factor C</fullName>
        <ecNumber evidence="10">3.4.21.84</ecNumber>
    </recommendedName>
</protein>
<evidence type="ECO:0000259" key="13">
    <source>
        <dbReference type="PROSITE" id="PS50240"/>
    </source>
</evidence>
<dbReference type="Gene3D" id="2.40.10.10">
    <property type="entry name" value="Trypsin-like serine proteases"/>
    <property type="match status" value="1"/>
</dbReference>
<feature type="domain" description="Peptidase S1" evidence="13">
    <location>
        <begin position="43"/>
        <end position="283"/>
    </location>
</feature>
<dbReference type="PRINTS" id="PR00722">
    <property type="entry name" value="CHYMOTRYPSIN"/>
</dbReference>
<dbReference type="CDD" id="cd00190">
    <property type="entry name" value="Tryp_SPc"/>
    <property type="match status" value="1"/>
</dbReference>
<dbReference type="SUPFAM" id="SSF50494">
    <property type="entry name" value="Trypsin-like serine proteases"/>
    <property type="match status" value="1"/>
</dbReference>
<feature type="signal peptide" evidence="12">
    <location>
        <begin position="1"/>
        <end position="20"/>
    </location>
</feature>
<dbReference type="InterPro" id="IPR001254">
    <property type="entry name" value="Trypsin_dom"/>
</dbReference>
<dbReference type="PROSITE" id="PS50240">
    <property type="entry name" value="TRYPSIN_DOM"/>
    <property type="match status" value="1"/>
</dbReference>
<evidence type="ECO:0000256" key="1">
    <source>
        <dbReference type="ARBA" id="ARBA00022659"/>
    </source>
</evidence>
<keyword evidence="8" id="KW-0325">Glycoprotein</keyword>
<keyword evidence="1" id="KW-0768">Sushi</keyword>
<dbReference type="InterPro" id="IPR018114">
    <property type="entry name" value="TRYPSIN_HIS"/>
</dbReference>
<keyword evidence="7" id="KW-1015">Disulfide bond</keyword>
<proteinExistence type="predicted"/>
<dbReference type="PANTHER" id="PTHR24252">
    <property type="entry name" value="ACROSIN-RELATED"/>
    <property type="match status" value="1"/>
</dbReference>
<keyword evidence="5" id="KW-0353">Hemolymph clotting</keyword>
<dbReference type="PANTHER" id="PTHR24252:SF27">
    <property type="entry name" value="TRANSMEMBRANE PROTEASE SERINE 3-LIKE"/>
    <property type="match status" value="1"/>
</dbReference>
<dbReference type="InterPro" id="IPR009003">
    <property type="entry name" value="Peptidase_S1_PA"/>
</dbReference>
<evidence type="ECO:0000256" key="12">
    <source>
        <dbReference type="SAM" id="SignalP"/>
    </source>
</evidence>
<dbReference type="GO" id="GO:0006508">
    <property type="term" value="P:proteolysis"/>
    <property type="evidence" value="ECO:0007669"/>
    <property type="project" value="UniProtKB-KW"/>
</dbReference>
<dbReference type="InterPro" id="IPR033116">
    <property type="entry name" value="TRYPSIN_SER"/>
</dbReference>
<evidence type="ECO:0000313" key="15">
    <source>
        <dbReference type="WBParaSite" id="PTRK_0001365900.1"/>
    </source>
</evidence>
<name>A0A0N4ZXY5_PARTI</name>
<keyword evidence="4 11" id="KW-0378">Hydrolase</keyword>
<dbReference type="EC" id="3.4.21.84" evidence="10"/>
<evidence type="ECO:0000313" key="14">
    <source>
        <dbReference type="Proteomes" id="UP000038045"/>
    </source>
</evidence>
<keyword evidence="3 12" id="KW-0732">Signal</keyword>
<organism evidence="14 15">
    <name type="scientific">Parastrongyloides trichosuri</name>
    <name type="common">Possum-specific nematode worm</name>
    <dbReference type="NCBI Taxonomy" id="131310"/>
    <lineage>
        <taxon>Eukaryota</taxon>
        <taxon>Metazoa</taxon>
        <taxon>Ecdysozoa</taxon>
        <taxon>Nematoda</taxon>
        <taxon>Chromadorea</taxon>
        <taxon>Rhabditida</taxon>
        <taxon>Tylenchina</taxon>
        <taxon>Panagrolaimomorpha</taxon>
        <taxon>Strongyloidoidea</taxon>
        <taxon>Strongyloididae</taxon>
        <taxon>Parastrongyloides</taxon>
    </lineage>
</organism>
<evidence type="ECO:0000256" key="9">
    <source>
        <dbReference type="ARBA" id="ARBA00052079"/>
    </source>
</evidence>
<evidence type="ECO:0000256" key="3">
    <source>
        <dbReference type="ARBA" id="ARBA00022729"/>
    </source>
</evidence>
<evidence type="ECO:0000256" key="8">
    <source>
        <dbReference type="ARBA" id="ARBA00023180"/>
    </source>
</evidence>
<evidence type="ECO:0000256" key="5">
    <source>
        <dbReference type="ARBA" id="ARBA00022820"/>
    </source>
</evidence>
<evidence type="ECO:0000256" key="4">
    <source>
        <dbReference type="ARBA" id="ARBA00022801"/>
    </source>
</evidence>
<dbReference type="Proteomes" id="UP000038045">
    <property type="component" value="Unplaced"/>
</dbReference>
<dbReference type="AlphaFoldDB" id="A0A0N4ZXY5"/>
<evidence type="ECO:0000256" key="10">
    <source>
        <dbReference type="ARBA" id="ARBA00066707"/>
    </source>
</evidence>
<reference evidence="15" key="1">
    <citation type="submission" date="2017-02" db="UniProtKB">
        <authorList>
            <consortium name="WormBaseParasite"/>
        </authorList>
    </citation>
    <scope>IDENTIFICATION</scope>
</reference>
<dbReference type="PROSITE" id="PS00134">
    <property type="entry name" value="TRYPSIN_HIS"/>
    <property type="match status" value="1"/>
</dbReference>
<evidence type="ECO:0000256" key="11">
    <source>
        <dbReference type="RuleBase" id="RU363034"/>
    </source>
</evidence>
<keyword evidence="14" id="KW-1185">Reference proteome</keyword>
<dbReference type="Pfam" id="PF00089">
    <property type="entry name" value="Trypsin"/>
    <property type="match status" value="1"/>
</dbReference>
<dbReference type="STRING" id="131310.A0A0N4ZXY5"/>
<keyword evidence="6 11" id="KW-0720">Serine protease</keyword>
<dbReference type="GO" id="GO:0004252">
    <property type="term" value="F:serine-type endopeptidase activity"/>
    <property type="evidence" value="ECO:0007669"/>
    <property type="project" value="InterPro"/>
</dbReference>
<dbReference type="InterPro" id="IPR001314">
    <property type="entry name" value="Peptidase_S1A"/>
</dbReference>
<dbReference type="SMART" id="SM00020">
    <property type="entry name" value="Tryp_SPc"/>
    <property type="match status" value="1"/>
</dbReference>
<comment type="catalytic activity">
    <reaction evidence="9">
        <text>Selective cleavage of 103-Arg-|-Ser-104 and 124-Ile-|-Ile-125 bonds in Limulus clotting factor B to form activated factor B. Cleavage of -Pro-Arg-|-Xaa- bonds in synthetic substrates.</text>
        <dbReference type="EC" id="3.4.21.84"/>
    </reaction>
</comment>
<feature type="chain" id="PRO_5005892456" description="limulus clotting factor C" evidence="12">
    <location>
        <begin position="21"/>
        <end position="293"/>
    </location>
</feature>
<keyword evidence="2 11" id="KW-0645">Protease</keyword>